<dbReference type="OMA" id="EAMATHY"/>
<protein>
    <submittedName>
        <fullName evidence="1">Uncharacterized protein</fullName>
    </submittedName>
</protein>
<keyword evidence="2" id="KW-1185">Reference proteome</keyword>
<evidence type="ECO:0000313" key="2">
    <source>
        <dbReference type="Proteomes" id="UP000233020"/>
    </source>
</evidence>
<sequence>MPLPLCALRFPPLFDTLFRGLLFSPEIILLEAMATHYPCILPHRGHPDGFC</sequence>
<accession>A0A2K5E3I4</accession>
<evidence type="ECO:0000313" key="1">
    <source>
        <dbReference type="Ensembl" id="ENSANAP00000027728.1"/>
    </source>
</evidence>
<proteinExistence type="predicted"/>
<reference evidence="1" key="1">
    <citation type="submission" date="2025-08" db="UniProtKB">
        <authorList>
            <consortium name="Ensembl"/>
        </authorList>
    </citation>
    <scope>IDENTIFICATION</scope>
</reference>
<dbReference type="AlphaFoldDB" id="A0A2K5E3I4"/>
<name>A0A2K5E3I4_AOTNA</name>
<dbReference type="Ensembl" id="ENSANAT00000045747.1">
    <property type="protein sequence ID" value="ENSANAP00000027728.1"/>
    <property type="gene ID" value="ENSANAG00000031729.1"/>
</dbReference>
<organism evidence="1 2">
    <name type="scientific">Aotus nancymaae</name>
    <name type="common">Ma's night monkey</name>
    <dbReference type="NCBI Taxonomy" id="37293"/>
    <lineage>
        <taxon>Eukaryota</taxon>
        <taxon>Metazoa</taxon>
        <taxon>Chordata</taxon>
        <taxon>Craniata</taxon>
        <taxon>Vertebrata</taxon>
        <taxon>Euteleostomi</taxon>
        <taxon>Mammalia</taxon>
        <taxon>Eutheria</taxon>
        <taxon>Euarchontoglires</taxon>
        <taxon>Primates</taxon>
        <taxon>Haplorrhini</taxon>
        <taxon>Platyrrhini</taxon>
        <taxon>Aotidae</taxon>
        <taxon>Aotus</taxon>
    </lineage>
</organism>
<reference evidence="1" key="2">
    <citation type="submission" date="2025-09" db="UniProtKB">
        <authorList>
            <consortium name="Ensembl"/>
        </authorList>
    </citation>
    <scope>IDENTIFICATION</scope>
</reference>
<dbReference type="Proteomes" id="UP000233020">
    <property type="component" value="Unplaced"/>
</dbReference>